<sequence>MVQVIEMTDIGNGRPSNQDAYLMRQKEYQGEICLLAAVCDGMGGLKRGEIASRYLIEVLKQWFDEVMPNLIKQKNMDLIRKDLIGLIRKSNQNLLLMSEDIDETMGSTLTLLFAFKKRFFVLNVGDSRAYWFDQGKKYVTTDHTLAQLEVKAGHMTKEQAKKDPRRHILIQCVGVTKDIKIDSYCGTLEPGMEFLLCTDGFYGLLEEEEIYHVDSDQRKMKIWVERCFEKVKERGELDNLSCVLIRVP</sequence>
<comment type="caution">
    <text evidence="2">The sequence shown here is derived from an EMBL/GenBank/DDBJ whole genome shotgun (WGS) entry which is preliminary data.</text>
</comment>
<dbReference type="InterPro" id="IPR036457">
    <property type="entry name" value="PPM-type-like_dom_sf"/>
</dbReference>
<dbReference type="Gene3D" id="3.60.40.10">
    <property type="entry name" value="PPM-type phosphatase domain"/>
    <property type="match status" value="1"/>
</dbReference>
<dbReference type="SUPFAM" id="SSF81606">
    <property type="entry name" value="PP2C-like"/>
    <property type="match status" value="1"/>
</dbReference>
<dbReference type="InterPro" id="IPR001932">
    <property type="entry name" value="PPM-type_phosphatase-like_dom"/>
</dbReference>
<dbReference type="AlphaFoldDB" id="A0A9D1WW77"/>
<dbReference type="SMART" id="SM00332">
    <property type="entry name" value="PP2Cc"/>
    <property type="match status" value="1"/>
</dbReference>
<dbReference type="SMART" id="SM00331">
    <property type="entry name" value="PP2C_SIG"/>
    <property type="match status" value="1"/>
</dbReference>
<name>A0A9D1WW77_9FIRM</name>
<organism evidence="2 3">
    <name type="scientific">Candidatus Anaerostipes excrementavium</name>
    <dbReference type="NCBI Taxonomy" id="2838463"/>
    <lineage>
        <taxon>Bacteria</taxon>
        <taxon>Bacillati</taxon>
        <taxon>Bacillota</taxon>
        <taxon>Clostridia</taxon>
        <taxon>Lachnospirales</taxon>
        <taxon>Lachnospiraceae</taxon>
        <taxon>Anaerostipes</taxon>
    </lineage>
</organism>
<dbReference type="Proteomes" id="UP000886721">
    <property type="component" value="Unassembled WGS sequence"/>
</dbReference>
<reference evidence="2" key="1">
    <citation type="journal article" date="2021" name="PeerJ">
        <title>Extensive microbial diversity within the chicken gut microbiome revealed by metagenomics and culture.</title>
        <authorList>
            <person name="Gilroy R."/>
            <person name="Ravi A."/>
            <person name="Getino M."/>
            <person name="Pursley I."/>
            <person name="Horton D.L."/>
            <person name="Alikhan N.F."/>
            <person name="Baker D."/>
            <person name="Gharbi K."/>
            <person name="Hall N."/>
            <person name="Watson M."/>
            <person name="Adriaenssens E.M."/>
            <person name="Foster-Nyarko E."/>
            <person name="Jarju S."/>
            <person name="Secka A."/>
            <person name="Antonio M."/>
            <person name="Oren A."/>
            <person name="Chaudhuri R.R."/>
            <person name="La Ragione R."/>
            <person name="Hildebrand F."/>
            <person name="Pallen M.J."/>
        </authorList>
    </citation>
    <scope>NUCLEOTIDE SEQUENCE</scope>
    <source>
        <strain evidence="2">CHK191-13928</strain>
    </source>
</reference>
<proteinExistence type="predicted"/>
<reference evidence="2" key="2">
    <citation type="submission" date="2021-04" db="EMBL/GenBank/DDBJ databases">
        <authorList>
            <person name="Gilroy R."/>
        </authorList>
    </citation>
    <scope>NUCLEOTIDE SEQUENCE</scope>
    <source>
        <strain evidence="2">CHK191-13928</strain>
    </source>
</reference>
<dbReference type="CDD" id="cd00143">
    <property type="entry name" value="PP2Cc"/>
    <property type="match status" value="1"/>
</dbReference>
<feature type="domain" description="PPM-type phosphatase" evidence="1">
    <location>
        <begin position="3"/>
        <end position="247"/>
    </location>
</feature>
<accession>A0A9D1WW77</accession>
<dbReference type="EMBL" id="DXEM01000031">
    <property type="protein sequence ID" value="HIX68283.1"/>
    <property type="molecule type" value="Genomic_DNA"/>
</dbReference>
<dbReference type="PROSITE" id="PS51746">
    <property type="entry name" value="PPM_2"/>
    <property type="match status" value="1"/>
</dbReference>
<gene>
    <name evidence="2" type="ORF">H9735_09245</name>
</gene>
<evidence type="ECO:0000313" key="3">
    <source>
        <dbReference type="Proteomes" id="UP000886721"/>
    </source>
</evidence>
<dbReference type="Pfam" id="PF13672">
    <property type="entry name" value="PP2C_2"/>
    <property type="match status" value="1"/>
</dbReference>
<evidence type="ECO:0000259" key="1">
    <source>
        <dbReference type="PROSITE" id="PS51746"/>
    </source>
</evidence>
<protein>
    <submittedName>
        <fullName evidence="2">Serine/threonine-protein phosphatase</fullName>
    </submittedName>
</protein>
<evidence type="ECO:0000313" key="2">
    <source>
        <dbReference type="EMBL" id="HIX68283.1"/>
    </source>
</evidence>